<feature type="domain" description="CRISPR-associated protein Cas6 C-terminal" evidence="1">
    <location>
        <begin position="221"/>
        <end position="341"/>
    </location>
</feature>
<name>A0A2S5CIH4_9GAMM</name>
<dbReference type="Gene3D" id="3.30.70.1900">
    <property type="match status" value="1"/>
</dbReference>
<dbReference type="Proteomes" id="UP000237423">
    <property type="component" value="Unassembled WGS sequence"/>
</dbReference>
<evidence type="ECO:0000313" key="3">
    <source>
        <dbReference type="Proteomes" id="UP000237423"/>
    </source>
</evidence>
<gene>
    <name evidence="2" type="ORF">AADEFJLK_03497</name>
</gene>
<evidence type="ECO:0000259" key="1">
    <source>
        <dbReference type="Pfam" id="PF10040"/>
    </source>
</evidence>
<dbReference type="AlphaFoldDB" id="A0A2S5CIH4"/>
<organism evidence="2 3">
    <name type="scientific">Methylovulum psychrotolerans</name>
    <dbReference type="NCBI Taxonomy" id="1704499"/>
    <lineage>
        <taxon>Bacteria</taxon>
        <taxon>Pseudomonadati</taxon>
        <taxon>Pseudomonadota</taxon>
        <taxon>Gammaproteobacteria</taxon>
        <taxon>Methylococcales</taxon>
        <taxon>Methylococcaceae</taxon>
        <taxon>Methylovulum</taxon>
    </lineage>
</organism>
<dbReference type="Pfam" id="PF10040">
    <property type="entry name" value="CRISPR_Cas6"/>
    <property type="match status" value="1"/>
</dbReference>
<dbReference type="RefSeq" id="WP_103975277.1">
    <property type="nucleotide sequence ID" value="NZ_PGFZ01000009.1"/>
</dbReference>
<dbReference type="EMBL" id="PGFZ01000009">
    <property type="protein sequence ID" value="POZ50604.1"/>
    <property type="molecule type" value="Genomic_DNA"/>
</dbReference>
<evidence type="ECO:0000313" key="2">
    <source>
        <dbReference type="EMBL" id="POZ50604.1"/>
    </source>
</evidence>
<comment type="caution">
    <text evidence="2">The sequence shown here is derived from an EMBL/GenBank/DDBJ whole genome shotgun (WGS) entry which is preliminary data.</text>
</comment>
<proteinExistence type="predicted"/>
<protein>
    <submittedName>
        <fullName evidence="2">CRISPR system precrRNA processing endoribonuclease RAMP protein Cas6</fullName>
    </submittedName>
</protein>
<reference evidence="2 3" key="1">
    <citation type="submission" date="2017-11" db="EMBL/GenBank/DDBJ databases">
        <title>Draft Genome Sequence of Methylobacter psychrotolerans Sph1T, an Obligate Methanotroph from Low-Temperature Environments.</title>
        <authorList>
            <person name="Oshkin I.Y."/>
            <person name="Miroshnikov K."/>
            <person name="Belova S.E."/>
            <person name="Korzhenkov A."/>
            <person name="Toshchakov S.V."/>
            <person name="Dedysh S.N."/>
        </authorList>
    </citation>
    <scope>NUCLEOTIDE SEQUENCE [LARGE SCALE GENOMIC DNA]</scope>
    <source>
        <strain evidence="2 3">Sph1</strain>
    </source>
</reference>
<accession>A0A2S5CIH4</accession>
<dbReference type="InterPro" id="IPR019267">
    <property type="entry name" value="CRISPR-assoc_Cas6_C"/>
</dbReference>
<sequence length="365" mass="40587">MLVLKTCRIPICQLTERCRLNPNTLSLERCTLPRPNTPDSPLPYSQGGNLQDFRLACFQFQLRLHGSLELPPYKGASFHGALGLALAKIGTRFRDFFYQPTPPAHWQALHQKPPKPYILIPPLDEQTHYQAGDTLDLSLVLYGPAIDYLLIIFAALEHLGEYMGLGKQRGHFCVERINQISPYGVRSLYQNNRWVGQSQALHVAQFFAAPSAVAQLRLKHTTRLRLKTANDLLRTAPPFGLLMHRLLGRINSLATLYGSGIVITPEEKQHLLALADTVTIEHSSLEWHDWQRYSQRSQSTMSFGGLLGETVYTGELGPFVPWLALGQWVGVGGKTSFGLGLYELAGLTADVAPQAGPNNPPGIYL</sequence>